<dbReference type="Pfam" id="PF12728">
    <property type="entry name" value="HTH_17"/>
    <property type="match status" value="1"/>
</dbReference>
<dbReference type="InterPro" id="IPR041657">
    <property type="entry name" value="HTH_17"/>
</dbReference>
<comment type="caution">
    <text evidence="2">The sequence shown here is derived from an EMBL/GenBank/DDBJ whole genome shotgun (WGS) entry which is preliminary data.</text>
</comment>
<name>A0ABX0JQ88_9PROT</name>
<sequence length="58" mass="6194">MTVKAVCDNYGIGRTYCYKLLSEGQISAVKLGGKTLITASSIDKYFSSLPAYEPGNVA</sequence>
<protein>
    <submittedName>
        <fullName evidence="2">Excisionase family DNA-binding protein</fullName>
    </submittedName>
</protein>
<dbReference type="InterPro" id="IPR010093">
    <property type="entry name" value="SinI_DNA-bd"/>
</dbReference>
<dbReference type="GO" id="GO:0003677">
    <property type="term" value="F:DNA binding"/>
    <property type="evidence" value="ECO:0007669"/>
    <property type="project" value="UniProtKB-KW"/>
</dbReference>
<gene>
    <name evidence="2" type="ORF">GOB93_13185</name>
</gene>
<keyword evidence="3" id="KW-1185">Reference proteome</keyword>
<dbReference type="Proteomes" id="UP000635278">
    <property type="component" value="Unassembled WGS sequence"/>
</dbReference>
<proteinExistence type="predicted"/>
<accession>A0ABX0JQ88</accession>
<dbReference type="EMBL" id="WOTB01000018">
    <property type="protein sequence ID" value="NHN85586.1"/>
    <property type="molecule type" value="Genomic_DNA"/>
</dbReference>
<evidence type="ECO:0000313" key="2">
    <source>
        <dbReference type="EMBL" id="NHN85586.1"/>
    </source>
</evidence>
<reference evidence="2 3" key="1">
    <citation type="journal article" date="2020" name="Int. J. Syst. Evol. Microbiol.">
        <title>Novel acetic acid bacteria from cider fermentations: Acetobacter conturbans sp. nov. and Acetobacter fallax sp. nov.</title>
        <authorList>
            <person name="Sombolestani A.S."/>
            <person name="Cleenwerck I."/>
            <person name="Cnockaert M."/>
            <person name="Borremans W."/>
            <person name="Wieme A.D."/>
            <person name="De Vuyst L."/>
            <person name="Vandamme P."/>
        </authorList>
    </citation>
    <scope>NUCLEOTIDE SEQUENCE [LARGE SCALE GENOMIC DNA]</scope>
    <source>
        <strain evidence="2 3">LMG 30640</strain>
    </source>
</reference>
<organism evidence="2 3">
    <name type="scientific">Acetobacter musti</name>
    <dbReference type="NCBI Taxonomy" id="864732"/>
    <lineage>
        <taxon>Bacteria</taxon>
        <taxon>Pseudomonadati</taxon>
        <taxon>Pseudomonadota</taxon>
        <taxon>Alphaproteobacteria</taxon>
        <taxon>Acetobacterales</taxon>
        <taxon>Acetobacteraceae</taxon>
        <taxon>Acetobacter</taxon>
    </lineage>
</organism>
<dbReference type="NCBIfam" id="TIGR01764">
    <property type="entry name" value="excise"/>
    <property type="match status" value="1"/>
</dbReference>
<keyword evidence="2" id="KW-0238">DNA-binding</keyword>
<evidence type="ECO:0000313" key="3">
    <source>
        <dbReference type="Proteomes" id="UP000635278"/>
    </source>
</evidence>
<feature type="domain" description="Helix-turn-helix" evidence="1">
    <location>
        <begin position="1"/>
        <end position="47"/>
    </location>
</feature>
<evidence type="ECO:0000259" key="1">
    <source>
        <dbReference type="Pfam" id="PF12728"/>
    </source>
</evidence>